<proteinExistence type="predicted"/>
<keyword evidence="3" id="KW-1185">Reference proteome</keyword>
<feature type="transmembrane region" description="Helical" evidence="1">
    <location>
        <begin position="109"/>
        <end position="127"/>
    </location>
</feature>
<feature type="transmembrane region" description="Helical" evidence="1">
    <location>
        <begin position="87"/>
        <end position="103"/>
    </location>
</feature>
<keyword evidence="1" id="KW-1133">Transmembrane helix</keyword>
<dbReference type="EMBL" id="FUYQ01000012">
    <property type="protein sequence ID" value="SKB58998.1"/>
    <property type="molecule type" value="Genomic_DNA"/>
</dbReference>
<dbReference type="AlphaFoldDB" id="A0A1T5CHQ4"/>
<accession>A0A1T5CHQ4</accession>
<protein>
    <submittedName>
        <fullName evidence="2">Uncharacterized protein</fullName>
    </submittedName>
</protein>
<name>A0A1T5CHQ4_9BACT</name>
<organism evidence="2 3">
    <name type="scientific">Parabacteroides chartae</name>
    <dbReference type="NCBI Taxonomy" id="1037355"/>
    <lineage>
        <taxon>Bacteria</taxon>
        <taxon>Pseudomonadati</taxon>
        <taxon>Bacteroidota</taxon>
        <taxon>Bacteroidia</taxon>
        <taxon>Bacteroidales</taxon>
        <taxon>Tannerellaceae</taxon>
        <taxon>Parabacteroides</taxon>
    </lineage>
</organism>
<gene>
    <name evidence="2" type="ORF">SAMN05660349_01915</name>
</gene>
<dbReference type="RefSeq" id="WP_079683435.1">
    <property type="nucleotide sequence ID" value="NZ_FUYQ01000012.1"/>
</dbReference>
<reference evidence="3" key="1">
    <citation type="submission" date="2017-02" db="EMBL/GenBank/DDBJ databases">
        <authorList>
            <person name="Varghese N."/>
            <person name="Submissions S."/>
        </authorList>
    </citation>
    <scope>NUCLEOTIDE SEQUENCE [LARGE SCALE GENOMIC DNA]</scope>
    <source>
        <strain evidence="3">DSM 24967</strain>
    </source>
</reference>
<sequence>MNQLKLYIMSLWILFVLVIVATLEVPLCLSENSTFVGWDKLCTPNNLVAFACIILINLGLLFYYQFNRKLNGAPDGLPLQLTKIENINYEYVSLFMTLISVIAFDFTTIRGAVLFILVIVILGAIFIKTELFYSNPSFALLGYYIYRVSTNHNEIIPDNSILIARGKLKVNEKVDYLRISESVFYCQKSKIK</sequence>
<feature type="transmembrane region" description="Helical" evidence="1">
    <location>
        <begin position="46"/>
        <end position="66"/>
    </location>
</feature>
<dbReference type="Proteomes" id="UP000190852">
    <property type="component" value="Unassembled WGS sequence"/>
</dbReference>
<dbReference type="InterPro" id="IPR048118">
    <property type="entry name" value="KwaA"/>
</dbReference>
<keyword evidence="1" id="KW-0472">Membrane</keyword>
<evidence type="ECO:0000256" key="1">
    <source>
        <dbReference type="SAM" id="Phobius"/>
    </source>
</evidence>
<keyword evidence="1" id="KW-0812">Transmembrane</keyword>
<evidence type="ECO:0000313" key="3">
    <source>
        <dbReference type="Proteomes" id="UP000190852"/>
    </source>
</evidence>
<dbReference type="NCBIfam" id="NF041622">
    <property type="entry name" value="KwaA"/>
    <property type="match status" value="1"/>
</dbReference>
<evidence type="ECO:0000313" key="2">
    <source>
        <dbReference type="EMBL" id="SKB58998.1"/>
    </source>
</evidence>